<feature type="domain" description="HTH cro/C1-type" evidence="2">
    <location>
        <begin position="31"/>
        <end position="69"/>
    </location>
</feature>
<evidence type="ECO:0000313" key="4">
    <source>
        <dbReference type="Proteomes" id="UP000253529"/>
    </source>
</evidence>
<dbReference type="CDD" id="cd00093">
    <property type="entry name" value="HTH_XRE"/>
    <property type="match status" value="1"/>
</dbReference>
<evidence type="ECO:0000256" key="1">
    <source>
        <dbReference type="SAM" id="MobiDB-lite"/>
    </source>
</evidence>
<dbReference type="SUPFAM" id="SSF47413">
    <property type="entry name" value="lambda repressor-like DNA-binding domains"/>
    <property type="match status" value="1"/>
</dbReference>
<dbReference type="Gene3D" id="1.10.260.40">
    <property type="entry name" value="lambda repressor-like DNA-binding domains"/>
    <property type="match status" value="1"/>
</dbReference>
<dbReference type="PROSITE" id="PS50943">
    <property type="entry name" value="HTH_CROC1"/>
    <property type="match status" value="1"/>
</dbReference>
<evidence type="ECO:0000313" key="3">
    <source>
        <dbReference type="EMBL" id="RBP03831.1"/>
    </source>
</evidence>
<dbReference type="Proteomes" id="UP000253529">
    <property type="component" value="Unassembled WGS sequence"/>
</dbReference>
<name>A0A366EN73_9HYPH</name>
<sequence length="172" mass="19230">MADNEEARAAAAARLRQARKDSGFDKANAAAEAMGVKVATYNHHENGTRPFRREASRYAKFFKVSLDWLVDGRGPKPRPPAALPQQRFHLSDVEAAADSRPRGPIDLRRLARLIDAAKEQLESKPISDNEARLLVEALQEDSRVPPDPRVSAPEEDQIRVRADSVIRFALRK</sequence>
<comment type="caution">
    <text evidence="3">The sequence shown here is derived from an EMBL/GenBank/DDBJ whole genome shotgun (WGS) entry which is preliminary data.</text>
</comment>
<proteinExistence type="predicted"/>
<accession>A0A366EN73</accession>
<organism evidence="3 4">
    <name type="scientific">Roseiarcus fermentans</name>
    <dbReference type="NCBI Taxonomy" id="1473586"/>
    <lineage>
        <taxon>Bacteria</taxon>
        <taxon>Pseudomonadati</taxon>
        <taxon>Pseudomonadota</taxon>
        <taxon>Alphaproteobacteria</taxon>
        <taxon>Hyphomicrobiales</taxon>
        <taxon>Roseiarcaceae</taxon>
        <taxon>Roseiarcus</taxon>
    </lineage>
</organism>
<dbReference type="InterPro" id="IPR010982">
    <property type="entry name" value="Lambda_DNA-bd_dom_sf"/>
</dbReference>
<dbReference type="EMBL" id="QNRK01000042">
    <property type="protein sequence ID" value="RBP03831.1"/>
    <property type="molecule type" value="Genomic_DNA"/>
</dbReference>
<dbReference type="AlphaFoldDB" id="A0A366EN73"/>
<keyword evidence="4" id="KW-1185">Reference proteome</keyword>
<protein>
    <submittedName>
        <fullName evidence="3">Helix-turn-helix protein</fullName>
    </submittedName>
</protein>
<dbReference type="InterPro" id="IPR001387">
    <property type="entry name" value="Cro/C1-type_HTH"/>
</dbReference>
<dbReference type="GO" id="GO:0003677">
    <property type="term" value="F:DNA binding"/>
    <property type="evidence" value="ECO:0007669"/>
    <property type="project" value="InterPro"/>
</dbReference>
<gene>
    <name evidence="3" type="ORF">DFR50_14279</name>
</gene>
<evidence type="ECO:0000259" key="2">
    <source>
        <dbReference type="PROSITE" id="PS50943"/>
    </source>
</evidence>
<dbReference type="SMART" id="SM00530">
    <property type="entry name" value="HTH_XRE"/>
    <property type="match status" value="1"/>
</dbReference>
<dbReference type="OrthoDB" id="7363968at2"/>
<dbReference type="Pfam" id="PF01381">
    <property type="entry name" value="HTH_3"/>
    <property type="match status" value="1"/>
</dbReference>
<feature type="region of interest" description="Disordered" evidence="1">
    <location>
        <begin position="1"/>
        <end position="21"/>
    </location>
</feature>
<reference evidence="3 4" key="1">
    <citation type="submission" date="2018-06" db="EMBL/GenBank/DDBJ databases">
        <title>Genomic Encyclopedia of Type Strains, Phase IV (KMG-IV): sequencing the most valuable type-strain genomes for metagenomic binning, comparative biology and taxonomic classification.</title>
        <authorList>
            <person name="Goeker M."/>
        </authorList>
    </citation>
    <scope>NUCLEOTIDE SEQUENCE [LARGE SCALE GENOMIC DNA]</scope>
    <source>
        <strain evidence="3 4">DSM 24875</strain>
    </source>
</reference>